<dbReference type="AlphaFoldDB" id="A0A7S4VGK7"/>
<organism evidence="2">
    <name type="scientific">Alexandrium monilatum</name>
    <dbReference type="NCBI Taxonomy" id="311494"/>
    <lineage>
        <taxon>Eukaryota</taxon>
        <taxon>Sar</taxon>
        <taxon>Alveolata</taxon>
        <taxon>Dinophyceae</taxon>
        <taxon>Gonyaulacales</taxon>
        <taxon>Pyrocystaceae</taxon>
        <taxon>Alexandrium</taxon>
    </lineage>
</organism>
<proteinExistence type="predicted"/>
<dbReference type="InterPro" id="IPR000719">
    <property type="entry name" value="Prot_kinase_dom"/>
</dbReference>
<dbReference type="PROSITE" id="PS50011">
    <property type="entry name" value="PROTEIN_KINASE_DOM"/>
    <property type="match status" value="1"/>
</dbReference>
<sequence length="280" mass="30233">MAWEAASGLGRALVSVLKAVHGRGLVHRDIKPGNVLLGPLCEPVLADFGRAVCVGGARRDGAPADDLEAVGALLLHCLLGRGDRRGRTERGHLQHLRQQLTDAGAEDGDEAATGCECCPDLEAFLRFAWSLDRSVGGPPPEAYERLLRRLHRGDGPWQRTARACLRSVDAGHFVAWATVQNRVSWRDPTSWKRHDDRVPEGLLVRVTGQLRRGGDGERWLQVDPVWAPEAPAFLLQKSWVLVADSSRGPLLAPVPRVARQRLQALGRPAGPSGAEAAAGG</sequence>
<dbReference type="SUPFAM" id="SSF56112">
    <property type="entry name" value="Protein kinase-like (PK-like)"/>
    <property type="match status" value="1"/>
</dbReference>
<dbReference type="EMBL" id="HBNR01059645">
    <property type="protein sequence ID" value="CAE4628147.1"/>
    <property type="molecule type" value="Transcribed_RNA"/>
</dbReference>
<dbReference type="InterPro" id="IPR008271">
    <property type="entry name" value="Ser/Thr_kinase_AS"/>
</dbReference>
<dbReference type="Gene3D" id="1.10.510.10">
    <property type="entry name" value="Transferase(Phosphotransferase) domain 1"/>
    <property type="match status" value="1"/>
</dbReference>
<feature type="domain" description="Protein kinase" evidence="1">
    <location>
        <begin position="1"/>
        <end position="280"/>
    </location>
</feature>
<accession>A0A7S4VGK7</accession>
<dbReference type="PROSITE" id="PS00108">
    <property type="entry name" value="PROTEIN_KINASE_ST"/>
    <property type="match status" value="1"/>
</dbReference>
<protein>
    <recommendedName>
        <fullName evidence="1">Protein kinase domain-containing protein</fullName>
    </recommendedName>
</protein>
<name>A0A7S4VGK7_9DINO</name>
<gene>
    <name evidence="2" type="ORF">AMON00008_LOCUS41979</name>
</gene>
<evidence type="ECO:0000313" key="2">
    <source>
        <dbReference type="EMBL" id="CAE4628147.1"/>
    </source>
</evidence>
<dbReference type="GO" id="GO:0005524">
    <property type="term" value="F:ATP binding"/>
    <property type="evidence" value="ECO:0007669"/>
    <property type="project" value="InterPro"/>
</dbReference>
<evidence type="ECO:0000259" key="1">
    <source>
        <dbReference type="PROSITE" id="PS50011"/>
    </source>
</evidence>
<dbReference type="GO" id="GO:0004672">
    <property type="term" value="F:protein kinase activity"/>
    <property type="evidence" value="ECO:0007669"/>
    <property type="project" value="InterPro"/>
</dbReference>
<reference evidence="2" key="1">
    <citation type="submission" date="2021-01" db="EMBL/GenBank/DDBJ databases">
        <authorList>
            <person name="Corre E."/>
            <person name="Pelletier E."/>
            <person name="Niang G."/>
            <person name="Scheremetjew M."/>
            <person name="Finn R."/>
            <person name="Kale V."/>
            <person name="Holt S."/>
            <person name="Cochrane G."/>
            <person name="Meng A."/>
            <person name="Brown T."/>
            <person name="Cohen L."/>
        </authorList>
    </citation>
    <scope>NUCLEOTIDE SEQUENCE</scope>
    <source>
        <strain evidence="2">CCMP3105</strain>
    </source>
</reference>
<dbReference type="InterPro" id="IPR011009">
    <property type="entry name" value="Kinase-like_dom_sf"/>
</dbReference>